<feature type="transmembrane region" description="Helical" evidence="1">
    <location>
        <begin position="48"/>
        <end position="71"/>
    </location>
</feature>
<comment type="caution">
    <text evidence="2">The sequence shown here is derived from an EMBL/GenBank/DDBJ whole genome shotgun (WGS) entry which is preliminary data.</text>
</comment>
<keyword evidence="1" id="KW-0812">Transmembrane</keyword>
<evidence type="ECO:0000313" key="2">
    <source>
        <dbReference type="EMBL" id="PTL73267.1"/>
    </source>
</evidence>
<reference evidence="2 3" key="1">
    <citation type="submission" date="2018-03" db="EMBL/GenBank/DDBJ databases">
        <title>Bacteriophage NCPPB3778 and a type I-E CRISPR drive the evolution of the US Biological Select Agent, Rathayibacter toxicus.</title>
        <authorList>
            <person name="Davis E.W.II."/>
            <person name="Tabima J.F."/>
            <person name="Weisberg A.J."/>
            <person name="Dantas Lopes L."/>
            <person name="Wiseman M.S."/>
            <person name="Wiseman M.S."/>
            <person name="Pupko T."/>
            <person name="Belcher M.S."/>
            <person name="Sechler A.J."/>
            <person name="Tancos M.A."/>
            <person name="Schroeder B.K."/>
            <person name="Murray T.D."/>
            <person name="Luster D.G."/>
            <person name="Schneider W.L."/>
            <person name="Rogers E."/>
            <person name="Andreote F.D."/>
            <person name="Grunwald N.J."/>
            <person name="Putnam M.L."/>
            <person name="Chang J.H."/>
        </authorList>
    </citation>
    <scope>NUCLEOTIDE SEQUENCE [LARGE SCALE GENOMIC DNA]</scope>
    <source>
        <strain evidence="2 3">DSM 15933</strain>
    </source>
</reference>
<feature type="transmembrane region" description="Helical" evidence="1">
    <location>
        <begin position="125"/>
        <end position="148"/>
    </location>
</feature>
<keyword evidence="3" id="KW-1185">Reference proteome</keyword>
<dbReference type="Proteomes" id="UP000241085">
    <property type="component" value="Unassembled WGS sequence"/>
</dbReference>
<dbReference type="EMBL" id="PZPL01000001">
    <property type="protein sequence ID" value="PTL73267.1"/>
    <property type="molecule type" value="Genomic_DNA"/>
</dbReference>
<organism evidence="2 3">
    <name type="scientific">Rathayibacter caricis DSM 15933</name>
    <dbReference type="NCBI Taxonomy" id="1328867"/>
    <lineage>
        <taxon>Bacteria</taxon>
        <taxon>Bacillati</taxon>
        <taxon>Actinomycetota</taxon>
        <taxon>Actinomycetes</taxon>
        <taxon>Micrococcales</taxon>
        <taxon>Microbacteriaceae</taxon>
        <taxon>Rathayibacter</taxon>
    </lineage>
</organism>
<dbReference type="AlphaFoldDB" id="A0A2T4UUR4"/>
<evidence type="ECO:0000256" key="1">
    <source>
        <dbReference type="SAM" id="Phobius"/>
    </source>
</evidence>
<sequence>MTEPRSSDEWPLRQAPPSFPLSALLVVPITMAIAGTLSVVAISQLGFVPVQILVVGGLPYAVLALLVSAALRIRVLRRPIDEQADDLFATGRSPAQRITFAVAVWLLVLWLVWAALWVATAEGAFLLLGGPLVVGAVISIAANARLLYSPRVALAEVEAVRAHAPGRGAILANWVLAPVSWFAFAIPATVLVSDGVLF</sequence>
<feature type="transmembrane region" description="Helical" evidence="1">
    <location>
        <begin position="169"/>
        <end position="192"/>
    </location>
</feature>
<keyword evidence="1" id="KW-1133">Transmembrane helix</keyword>
<protein>
    <submittedName>
        <fullName evidence="2">Uncharacterized protein</fullName>
    </submittedName>
</protein>
<feature type="transmembrane region" description="Helical" evidence="1">
    <location>
        <begin position="21"/>
        <end position="42"/>
    </location>
</feature>
<dbReference type="RefSeq" id="WP_107574762.1">
    <property type="nucleotide sequence ID" value="NZ_PZPL01000001.1"/>
</dbReference>
<name>A0A2T4UUR4_9MICO</name>
<accession>A0A2T4UUR4</accession>
<feature type="transmembrane region" description="Helical" evidence="1">
    <location>
        <begin position="98"/>
        <end position="119"/>
    </location>
</feature>
<proteinExistence type="predicted"/>
<evidence type="ECO:0000313" key="3">
    <source>
        <dbReference type="Proteomes" id="UP000241085"/>
    </source>
</evidence>
<gene>
    <name evidence="2" type="ORF">C1I63_10650</name>
</gene>
<keyword evidence="1" id="KW-0472">Membrane</keyword>